<dbReference type="KEGG" id="nwl:NWFMUON74_07640"/>
<keyword evidence="2" id="KW-0472">Membrane</keyword>
<feature type="region of interest" description="Disordered" evidence="1">
    <location>
        <begin position="311"/>
        <end position="374"/>
    </location>
</feature>
<dbReference type="AlphaFoldDB" id="A0A7G1KCS9"/>
<sequence>MVRLPIALAVFSSYFVFRTGLIENRPYRELVRSTNRLPLVFAPLTVDGQRIPLLPLCFATSAVPGTAGGGRFPECTAMTIPSAAIRTGRRTLIRQFWTGSAALAVILTAATFPTSAVPSSTAPPPNSSGTSAPPTGITTGKVSPTTDGGTGDGYQLIFDVPSTAVQGTTIPLRGKNWLCSKVTVAPGWTTATTTVTFPSYQFETTVTVPANATPGKTTVTATCTADSSISSTRSITVLAARKPTTDRTGTGTGTGTDIDIDIDEVDAIPPTANAQASENASEATFSGPLAVTGALILAAVVGTVILFGRGRPATRTSAPSSNPTPAPFRRRKTESAHAADPASRQRHPGRAPDVQIRAHPDPNPRLGIRTPRLPEVRIRLHRSDPVTTVREVRR</sequence>
<name>A0A7G1KCS9_9NOCA</name>
<feature type="transmembrane region" description="Helical" evidence="2">
    <location>
        <begin position="285"/>
        <end position="307"/>
    </location>
</feature>
<protein>
    <submittedName>
        <fullName evidence="3">Uncharacterized protein</fullName>
    </submittedName>
</protein>
<gene>
    <name evidence="3" type="ORF">NWFMUON74_07640</name>
</gene>
<evidence type="ECO:0000256" key="2">
    <source>
        <dbReference type="SAM" id="Phobius"/>
    </source>
</evidence>
<feature type="compositionally biased region" description="Low complexity" evidence="1">
    <location>
        <begin position="313"/>
        <end position="323"/>
    </location>
</feature>
<organism evidence="3 4">
    <name type="scientific">Nocardia wallacei</name>
    <dbReference type="NCBI Taxonomy" id="480035"/>
    <lineage>
        <taxon>Bacteria</taxon>
        <taxon>Bacillati</taxon>
        <taxon>Actinomycetota</taxon>
        <taxon>Actinomycetes</taxon>
        <taxon>Mycobacteriales</taxon>
        <taxon>Nocardiaceae</taxon>
        <taxon>Nocardia</taxon>
    </lineage>
</organism>
<keyword evidence="2" id="KW-0812">Transmembrane</keyword>
<keyword evidence="4" id="KW-1185">Reference proteome</keyword>
<evidence type="ECO:0000256" key="1">
    <source>
        <dbReference type="SAM" id="MobiDB-lite"/>
    </source>
</evidence>
<dbReference type="Proteomes" id="UP000516173">
    <property type="component" value="Chromosome"/>
</dbReference>
<feature type="compositionally biased region" description="Polar residues" evidence="1">
    <location>
        <begin position="136"/>
        <end position="147"/>
    </location>
</feature>
<feature type="region of interest" description="Disordered" evidence="1">
    <location>
        <begin position="116"/>
        <end position="150"/>
    </location>
</feature>
<accession>A0A7G1KCS9</accession>
<dbReference type="EMBL" id="AP023396">
    <property type="protein sequence ID" value="BCK52992.1"/>
    <property type="molecule type" value="Genomic_DNA"/>
</dbReference>
<proteinExistence type="predicted"/>
<evidence type="ECO:0000313" key="3">
    <source>
        <dbReference type="EMBL" id="BCK52992.1"/>
    </source>
</evidence>
<keyword evidence="2" id="KW-1133">Transmembrane helix</keyword>
<evidence type="ECO:0000313" key="4">
    <source>
        <dbReference type="Proteomes" id="UP000516173"/>
    </source>
</evidence>
<reference evidence="3 4" key="1">
    <citation type="submission" date="2020-08" db="EMBL/GenBank/DDBJ databases">
        <title>Genome Sequencing of Nocardia wallacei strain FMUON74 and assembly.</title>
        <authorList>
            <person name="Toyokawa M."/>
            <person name="Uesaka K."/>
        </authorList>
    </citation>
    <scope>NUCLEOTIDE SEQUENCE [LARGE SCALE GENOMIC DNA]</scope>
    <source>
        <strain evidence="3 4">FMUON74</strain>
    </source>
</reference>